<keyword evidence="6" id="KW-0798">TonB box</keyword>
<evidence type="ECO:0000256" key="11">
    <source>
        <dbReference type="SAM" id="SignalP"/>
    </source>
</evidence>
<dbReference type="SUPFAM" id="SSF56935">
    <property type="entry name" value="Porins"/>
    <property type="match status" value="1"/>
</dbReference>
<dbReference type="InterPro" id="IPR000531">
    <property type="entry name" value="Beta-barrel_TonB"/>
</dbReference>
<dbReference type="Pfam" id="PF00593">
    <property type="entry name" value="TonB_dep_Rec_b-barrel"/>
    <property type="match status" value="1"/>
</dbReference>
<dbReference type="AlphaFoldDB" id="A0A7J5AL52"/>
<evidence type="ECO:0000313" key="14">
    <source>
        <dbReference type="Proteomes" id="UP000467305"/>
    </source>
</evidence>
<dbReference type="GO" id="GO:0009279">
    <property type="term" value="C:cell outer membrane"/>
    <property type="evidence" value="ECO:0007669"/>
    <property type="project" value="UniProtKB-SubCell"/>
</dbReference>
<feature type="signal peptide" evidence="11">
    <location>
        <begin position="1"/>
        <end position="18"/>
    </location>
</feature>
<dbReference type="SUPFAM" id="SSF49464">
    <property type="entry name" value="Carboxypeptidase regulatory domain-like"/>
    <property type="match status" value="1"/>
</dbReference>
<evidence type="ECO:0000256" key="4">
    <source>
        <dbReference type="ARBA" id="ARBA00022692"/>
    </source>
</evidence>
<evidence type="ECO:0000256" key="3">
    <source>
        <dbReference type="ARBA" id="ARBA00022452"/>
    </source>
</evidence>
<evidence type="ECO:0000256" key="10">
    <source>
        <dbReference type="PROSITE-ProRule" id="PRU01360"/>
    </source>
</evidence>
<dbReference type="Pfam" id="PF13715">
    <property type="entry name" value="CarbopepD_reg_2"/>
    <property type="match status" value="1"/>
</dbReference>
<dbReference type="PANTHER" id="PTHR30069">
    <property type="entry name" value="TONB-DEPENDENT OUTER MEMBRANE RECEPTOR"/>
    <property type="match status" value="1"/>
</dbReference>
<keyword evidence="4 10" id="KW-0812">Transmembrane</keyword>
<reference evidence="13 14" key="1">
    <citation type="submission" date="2019-09" db="EMBL/GenBank/DDBJ databases">
        <authorList>
            <person name="Cao W.R."/>
        </authorList>
    </citation>
    <scope>NUCLEOTIDE SEQUENCE [LARGE SCALE GENOMIC DNA]</scope>
    <source>
        <strain evidence="14">a4</strain>
    </source>
</reference>
<sequence length="913" mass="104073">MKKQILFILLLLSIKVNAQVKETKISIDFKNLNKKEALEHIQNNTNYTFFYLDNWLDNSRKSKKFNNVTINEILDFIFTDSTLNYYIHDNNKIILTQGNLIRKSIYEVEQIAQNSNITTENVVEPVIINSNTYKNTKPIKIGKEQRKNPQSTYNLTGIIVDQKSKKPIEGVILIERAKNISTTTNKNGVYNLKLPYGENKIEALLIGYNNIKKKLIIYNNGNLNFKLSENSEQLDEVTINTNKNKNTKQVISGITELKSEEIKTIPLVLGERDILKVATTMPGIKSLGEGAEGINVRGGKIDQNLFLLDNGVIYNPTHFLGLFSAINPFTTNNIKIYKGNIPSEFGGRISSVFDIQTKVVDKQKLKGEVSIGPVTGNVSIQTPIIKDKSGVLVGIRSTYSDWVLKSLKEEKLAKSSASFFDFITKYDHLFNKKNSLFITGYHSKDKYQIASDTINSYQNTIVSLNWKHSFNDKNTGNLILSNSTYSFNSDYESNGNNNFNLDYKLNETNLKLKFKYVHSKKHSFNYGLSSKLYNISPGNLTPKGNSSSVIPVLIPKEKAMENSVFLSDKYNISKKLSLNLGLRYTLYSALGASTQNIYKENSPKNGATLESVKNYENNEIYKNYQGLSYRLSGRYLLNKNLALKGSFSKLFQFIHRLSNNTSASPIDTWRLSNLNIKPQDGTQVSLGLFQDLKNNYEISLDGYYKKYNNIVDYKVGASLLLNKNIETEILQGEGKSYGIEFLLRKNAGKLNGWLSYSYSRSLIKLDSKHPEERVNNGLFFPTNFDKPHDLNIILNYKLTKRFSLSSNFSYQSGRPVTYPSGKYILNGTEYLLYSDRNTFRIPDYYRLDIGFNVEGNHKIKKFAHSFWNISIYNVLGRNNPYSVFFETRNGRVSAYKSSVFSVPVPTITYNFKF</sequence>
<evidence type="ECO:0000256" key="1">
    <source>
        <dbReference type="ARBA" id="ARBA00004571"/>
    </source>
</evidence>
<evidence type="ECO:0000256" key="5">
    <source>
        <dbReference type="ARBA" id="ARBA00022729"/>
    </source>
</evidence>
<evidence type="ECO:0000256" key="2">
    <source>
        <dbReference type="ARBA" id="ARBA00022448"/>
    </source>
</evidence>
<evidence type="ECO:0000256" key="8">
    <source>
        <dbReference type="ARBA" id="ARBA00023170"/>
    </source>
</evidence>
<comment type="subcellular location">
    <subcellularLocation>
        <location evidence="1 10">Cell outer membrane</location>
        <topology evidence="1 10">Multi-pass membrane protein</topology>
    </subcellularLocation>
</comment>
<keyword evidence="8 13" id="KW-0675">Receptor</keyword>
<dbReference type="InterPro" id="IPR036942">
    <property type="entry name" value="Beta-barrel_TonB_sf"/>
</dbReference>
<gene>
    <name evidence="13" type="ORF">F7018_08955</name>
</gene>
<dbReference type="Gene3D" id="2.60.40.1120">
    <property type="entry name" value="Carboxypeptidase-like, regulatory domain"/>
    <property type="match status" value="1"/>
</dbReference>
<dbReference type="GO" id="GO:0044718">
    <property type="term" value="P:siderophore transmembrane transport"/>
    <property type="evidence" value="ECO:0007669"/>
    <property type="project" value="TreeGrafter"/>
</dbReference>
<feature type="domain" description="TonB-dependent receptor-like beta-barrel" evidence="12">
    <location>
        <begin position="449"/>
        <end position="873"/>
    </location>
</feature>
<protein>
    <submittedName>
        <fullName evidence="13">TonB-dependent receptor</fullName>
    </submittedName>
</protein>
<evidence type="ECO:0000259" key="12">
    <source>
        <dbReference type="Pfam" id="PF00593"/>
    </source>
</evidence>
<evidence type="ECO:0000256" key="7">
    <source>
        <dbReference type="ARBA" id="ARBA00023136"/>
    </source>
</evidence>
<evidence type="ECO:0000256" key="6">
    <source>
        <dbReference type="ARBA" id="ARBA00023077"/>
    </source>
</evidence>
<accession>A0A7J5AL52</accession>
<dbReference type="GO" id="GO:0015344">
    <property type="term" value="F:siderophore uptake transmembrane transporter activity"/>
    <property type="evidence" value="ECO:0007669"/>
    <property type="project" value="TreeGrafter"/>
</dbReference>
<keyword evidence="7 10" id="KW-0472">Membrane</keyword>
<organism evidence="13 14">
    <name type="scientific">Tenacibaculum aiptasiae</name>
    <dbReference type="NCBI Taxonomy" id="426481"/>
    <lineage>
        <taxon>Bacteria</taxon>
        <taxon>Pseudomonadati</taxon>
        <taxon>Bacteroidota</taxon>
        <taxon>Flavobacteriia</taxon>
        <taxon>Flavobacteriales</taxon>
        <taxon>Flavobacteriaceae</taxon>
        <taxon>Tenacibaculum</taxon>
    </lineage>
</organism>
<dbReference type="RefSeq" id="WP_150899715.1">
    <property type="nucleotide sequence ID" value="NZ_WAAU01000013.1"/>
</dbReference>
<dbReference type="Proteomes" id="UP000467305">
    <property type="component" value="Unassembled WGS sequence"/>
</dbReference>
<evidence type="ECO:0000256" key="9">
    <source>
        <dbReference type="ARBA" id="ARBA00023237"/>
    </source>
</evidence>
<comment type="similarity">
    <text evidence="10">Belongs to the TonB-dependent receptor family.</text>
</comment>
<dbReference type="OrthoDB" id="9803050at2"/>
<keyword evidence="5 11" id="KW-0732">Signal</keyword>
<dbReference type="Gene3D" id="2.170.130.10">
    <property type="entry name" value="TonB-dependent receptor, plug domain"/>
    <property type="match status" value="1"/>
</dbReference>
<dbReference type="PROSITE" id="PS52016">
    <property type="entry name" value="TONB_DEPENDENT_REC_3"/>
    <property type="match status" value="1"/>
</dbReference>
<comment type="caution">
    <text evidence="13">The sequence shown here is derived from an EMBL/GenBank/DDBJ whole genome shotgun (WGS) entry which is preliminary data.</text>
</comment>
<feature type="chain" id="PRO_5029831376" evidence="11">
    <location>
        <begin position="19"/>
        <end position="913"/>
    </location>
</feature>
<dbReference type="InterPro" id="IPR008969">
    <property type="entry name" value="CarboxyPept-like_regulatory"/>
</dbReference>
<keyword evidence="3 10" id="KW-1134">Transmembrane beta strand</keyword>
<dbReference type="EMBL" id="WAAU01000013">
    <property type="protein sequence ID" value="KAB1158304.1"/>
    <property type="molecule type" value="Genomic_DNA"/>
</dbReference>
<evidence type="ECO:0000313" key="13">
    <source>
        <dbReference type="EMBL" id="KAB1158304.1"/>
    </source>
</evidence>
<dbReference type="Gene3D" id="2.40.170.20">
    <property type="entry name" value="TonB-dependent receptor, beta-barrel domain"/>
    <property type="match status" value="1"/>
</dbReference>
<proteinExistence type="inferred from homology"/>
<keyword evidence="2 10" id="KW-0813">Transport</keyword>
<dbReference type="InterPro" id="IPR039426">
    <property type="entry name" value="TonB-dep_rcpt-like"/>
</dbReference>
<dbReference type="PANTHER" id="PTHR30069:SF29">
    <property type="entry name" value="HEMOGLOBIN AND HEMOGLOBIN-HAPTOGLOBIN-BINDING PROTEIN 1-RELATED"/>
    <property type="match status" value="1"/>
</dbReference>
<keyword evidence="14" id="KW-1185">Reference proteome</keyword>
<dbReference type="InterPro" id="IPR037066">
    <property type="entry name" value="Plug_dom_sf"/>
</dbReference>
<keyword evidence="9 10" id="KW-0998">Cell outer membrane</keyword>
<name>A0A7J5AL52_9FLAO</name>